<dbReference type="SUPFAM" id="SSF48264">
    <property type="entry name" value="Cytochrome P450"/>
    <property type="match status" value="1"/>
</dbReference>
<comment type="caution">
    <text evidence="2">The sequence shown here is derived from an EMBL/GenBank/DDBJ whole genome shotgun (WGS) entry which is preliminary data.</text>
</comment>
<feature type="transmembrane region" description="Helical" evidence="1">
    <location>
        <begin position="20"/>
        <end position="39"/>
    </location>
</feature>
<dbReference type="PANTHER" id="PTHR24305">
    <property type="entry name" value="CYTOCHROME P450"/>
    <property type="match status" value="1"/>
</dbReference>
<dbReference type="Pfam" id="PF00067">
    <property type="entry name" value="p450"/>
    <property type="match status" value="1"/>
</dbReference>
<keyword evidence="1" id="KW-1133">Transmembrane helix</keyword>
<gene>
    <name evidence="2" type="ORF">B0J12DRAFT_576837</name>
</gene>
<dbReference type="InterPro" id="IPR001128">
    <property type="entry name" value="Cyt_P450"/>
</dbReference>
<dbReference type="PRINTS" id="PR00463">
    <property type="entry name" value="EP450I"/>
</dbReference>
<dbReference type="InterPro" id="IPR002401">
    <property type="entry name" value="Cyt_P450_E_grp-I"/>
</dbReference>
<dbReference type="PANTHER" id="PTHR24305:SF78">
    <property type="entry name" value="P450, PUTATIVE (EUROFUNG)-RELATED"/>
    <property type="match status" value="1"/>
</dbReference>
<dbReference type="InterPro" id="IPR036396">
    <property type="entry name" value="Cyt_P450_sf"/>
</dbReference>
<protein>
    <submittedName>
        <fullName evidence="2">Benzoate 4-monooxygenase cytochrome P450</fullName>
    </submittedName>
</protein>
<evidence type="ECO:0000256" key="1">
    <source>
        <dbReference type="SAM" id="Phobius"/>
    </source>
</evidence>
<keyword evidence="1" id="KW-0472">Membrane</keyword>
<dbReference type="PRINTS" id="PR00385">
    <property type="entry name" value="P450"/>
</dbReference>
<dbReference type="CDD" id="cd11061">
    <property type="entry name" value="CYP67-like"/>
    <property type="match status" value="1"/>
</dbReference>
<proteinExistence type="predicted"/>
<sequence length="563" mass="62623">MTDAPVLSHPGLGLALDSGPLATACSAAALGIMFHATVVRTMEVDNFFYTLLVLLFTATSALASAYLFVGFSLFSALAKTGLVAASFGSGLFASMAVYRVFFHRLRHFPGPFGAKLSRFYSAYLAGKDIKYYKEIEKMHRKYGDFVRTGPREIAIVRKSAIPLILGPTSQCRKSTWYMQVSSDYRKCSIHMTRDVDAHKRRRRAWDRGFAIKALNTYEPRIADKVNQFISQASKIKIMDATAWSMYLSFDIMGDVGFGKDFGGIARGTEHPAIQGIHSHMEILGVGSHMPWLLNIASRIPGATAPYSRFFGWCAAEIEEKRKTWDPEAYPQDIVSWLLKAFVEKDPSASPSEDALHEDSRVVIIAGSETTATTLASILYFLAKHPEVLAKLQAHLDSVMPTPAHWTYEKAKSVTYIDDVVNEAMRLKPALLTGGYRVTPSQGLQVDEQYIPGDTNVFVPIQLIQTDPRYYTQPNDFVPERFGERKGEMTTEGAPFIPFALGPYQCPGKNLAIMSLRISLSKITQQFDISFAPGETGETFDNEALDTFTTSLPPVMIQFSERKK</sequence>
<keyword evidence="3" id="KW-1185">Reference proteome</keyword>
<dbReference type="Gene3D" id="1.10.630.10">
    <property type="entry name" value="Cytochrome P450"/>
    <property type="match status" value="1"/>
</dbReference>
<organism evidence="2 3">
    <name type="scientific">Macrophomina phaseolina</name>
    <dbReference type="NCBI Taxonomy" id="35725"/>
    <lineage>
        <taxon>Eukaryota</taxon>
        <taxon>Fungi</taxon>
        <taxon>Dikarya</taxon>
        <taxon>Ascomycota</taxon>
        <taxon>Pezizomycotina</taxon>
        <taxon>Dothideomycetes</taxon>
        <taxon>Dothideomycetes incertae sedis</taxon>
        <taxon>Botryosphaeriales</taxon>
        <taxon>Botryosphaeriaceae</taxon>
        <taxon>Macrophomina</taxon>
    </lineage>
</organism>
<dbReference type="Proteomes" id="UP000774617">
    <property type="component" value="Unassembled WGS sequence"/>
</dbReference>
<dbReference type="InterPro" id="IPR050121">
    <property type="entry name" value="Cytochrome_P450_monoxygenase"/>
</dbReference>
<evidence type="ECO:0000313" key="2">
    <source>
        <dbReference type="EMBL" id="KAH7046056.1"/>
    </source>
</evidence>
<feature type="transmembrane region" description="Helical" evidence="1">
    <location>
        <begin position="46"/>
        <end position="69"/>
    </location>
</feature>
<dbReference type="EMBL" id="JAGTJR010000018">
    <property type="protein sequence ID" value="KAH7046056.1"/>
    <property type="molecule type" value="Genomic_DNA"/>
</dbReference>
<keyword evidence="1" id="KW-0812">Transmembrane</keyword>
<reference evidence="2 3" key="1">
    <citation type="journal article" date="2021" name="Nat. Commun.">
        <title>Genetic determinants of endophytism in the Arabidopsis root mycobiome.</title>
        <authorList>
            <person name="Mesny F."/>
            <person name="Miyauchi S."/>
            <person name="Thiergart T."/>
            <person name="Pickel B."/>
            <person name="Atanasova L."/>
            <person name="Karlsson M."/>
            <person name="Huettel B."/>
            <person name="Barry K.W."/>
            <person name="Haridas S."/>
            <person name="Chen C."/>
            <person name="Bauer D."/>
            <person name="Andreopoulos W."/>
            <person name="Pangilinan J."/>
            <person name="LaButti K."/>
            <person name="Riley R."/>
            <person name="Lipzen A."/>
            <person name="Clum A."/>
            <person name="Drula E."/>
            <person name="Henrissat B."/>
            <person name="Kohler A."/>
            <person name="Grigoriev I.V."/>
            <person name="Martin F.M."/>
            <person name="Hacquard S."/>
        </authorList>
    </citation>
    <scope>NUCLEOTIDE SEQUENCE [LARGE SCALE GENOMIC DNA]</scope>
    <source>
        <strain evidence="2 3">MPI-SDFR-AT-0080</strain>
    </source>
</reference>
<accession>A0ABQ8G6G2</accession>
<evidence type="ECO:0000313" key="3">
    <source>
        <dbReference type="Proteomes" id="UP000774617"/>
    </source>
</evidence>
<name>A0ABQ8G6G2_9PEZI</name>
<feature type="transmembrane region" description="Helical" evidence="1">
    <location>
        <begin position="81"/>
        <end position="101"/>
    </location>
</feature>